<evidence type="ECO:0000313" key="2">
    <source>
        <dbReference type="Proteomes" id="UP001143370"/>
    </source>
</evidence>
<dbReference type="Proteomes" id="UP001143370">
    <property type="component" value="Unassembled WGS sequence"/>
</dbReference>
<evidence type="ECO:0000313" key="1">
    <source>
        <dbReference type="EMBL" id="GLK70194.1"/>
    </source>
</evidence>
<dbReference type="AlphaFoldDB" id="A0A9W6MX55"/>
<proteinExistence type="predicted"/>
<protein>
    <submittedName>
        <fullName evidence="1">Uncharacterized protein</fullName>
    </submittedName>
</protein>
<name>A0A9W6MX55_9HYPH</name>
<sequence>MCDEAPEVVLILGDPELLEQALEVPLKIRLGQASGELEHPVGQGVRRFRIAGVEDESGEAFDGKLVFSVPATP</sequence>
<keyword evidence="2" id="KW-1185">Reference proteome</keyword>
<gene>
    <name evidence="1" type="ORF">GCM10017643_03090</name>
</gene>
<reference evidence="1" key="1">
    <citation type="journal article" date="2014" name="Int. J. Syst. Evol. Microbiol.">
        <title>Complete genome sequence of Corynebacterium casei LMG S-19264T (=DSM 44701T), isolated from a smear-ripened cheese.</title>
        <authorList>
            <consortium name="US DOE Joint Genome Institute (JGI-PGF)"/>
            <person name="Walter F."/>
            <person name="Albersmeier A."/>
            <person name="Kalinowski J."/>
            <person name="Ruckert C."/>
        </authorList>
    </citation>
    <scope>NUCLEOTIDE SEQUENCE</scope>
    <source>
        <strain evidence="1">VKM B-2484</strain>
    </source>
</reference>
<dbReference type="EMBL" id="BSFJ01000002">
    <property type="protein sequence ID" value="GLK70194.1"/>
    <property type="molecule type" value="Genomic_DNA"/>
</dbReference>
<organism evidence="1 2">
    <name type="scientific">Ancylobacter dichloromethanicus</name>
    <dbReference type="NCBI Taxonomy" id="518825"/>
    <lineage>
        <taxon>Bacteria</taxon>
        <taxon>Pseudomonadati</taxon>
        <taxon>Pseudomonadota</taxon>
        <taxon>Alphaproteobacteria</taxon>
        <taxon>Hyphomicrobiales</taxon>
        <taxon>Xanthobacteraceae</taxon>
        <taxon>Ancylobacter</taxon>
    </lineage>
</organism>
<comment type="caution">
    <text evidence="1">The sequence shown here is derived from an EMBL/GenBank/DDBJ whole genome shotgun (WGS) entry which is preliminary data.</text>
</comment>
<accession>A0A9W6MX55</accession>
<reference evidence="1" key="2">
    <citation type="submission" date="2023-01" db="EMBL/GenBank/DDBJ databases">
        <authorList>
            <person name="Sun Q."/>
            <person name="Evtushenko L."/>
        </authorList>
    </citation>
    <scope>NUCLEOTIDE SEQUENCE</scope>
    <source>
        <strain evidence="1">VKM B-2484</strain>
    </source>
</reference>